<organism evidence="1 2">
    <name type="scientific">Dielma fastidiosa</name>
    <dbReference type="NCBI Taxonomy" id="1034346"/>
    <lineage>
        <taxon>Bacteria</taxon>
        <taxon>Bacillati</taxon>
        <taxon>Bacillota</taxon>
        <taxon>Erysipelotrichia</taxon>
        <taxon>Erysipelotrichales</taxon>
        <taxon>Erysipelotrichaceae</taxon>
        <taxon>Dielma</taxon>
    </lineage>
</organism>
<reference evidence="1" key="1">
    <citation type="submission" date="2022-03" db="EMBL/GenBank/DDBJ databases">
        <title>First case of bacteraemia caused by Dielma fastidiosa in a patient hospitalised with diverticulitis.</title>
        <authorList>
            <person name="Forman-Ankjaer B."/>
            <person name="Hvid-Jensen F."/>
            <person name="Kobel C.M."/>
            <person name="Greve T."/>
        </authorList>
    </citation>
    <scope>NUCLEOTIDE SEQUENCE</scope>
    <source>
        <strain evidence="1">AUH_DF_2021</strain>
    </source>
</reference>
<evidence type="ECO:0000313" key="2">
    <source>
        <dbReference type="Proteomes" id="UP001276902"/>
    </source>
</evidence>
<dbReference type="RefSeq" id="WP_118454908.1">
    <property type="nucleotide sequence ID" value="NZ_BAABZA010000009.1"/>
</dbReference>
<dbReference type="PIRSF" id="PIRSF021383">
    <property type="entry name" value="YunB"/>
    <property type="match status" value="1"/>
</dbReference>
<dbReference type="GeneID" id="94441430"/>
<comment type="caution">
    <text evidence="1">The sequence shown here is derived from an EMBL/GenBank/DDBJ whole genome shotgun (WGS) entry which is preliminary data.</text>
</comment>
<dbReference type="AlphaFoldDB" id="A0AB35UIR5"/>
<dbReference type="Pfam" id="PF09560">
    <property type="entry name" value="Spore_YunB"/>
    <property type="match status" value="1"/>
</dbReference>
<dbReference type="Proteomes" id="UP001276902">
    <property type="component" value="Unassembled WGS sequence"/>
</dbReference>
<dbReference type="EMBL" id="JALDAW010000002">
    <property type="protein sequence ID" value="MDY5166596.1"/>
    <property type="molecule type" value="Genomic_DNA"/>
</dbReference>
<accession>A0AB35UIR5</accession>
<sequence length="224" mass="25268">MKQSKKCIKWKYKLLAVSLAAILLLSYTFYECNRLLEPVMIAVAKQEVQSSLNKLIHNCISVLDFNPDDLIRVKTNEEGEIISVNYDSMKLNQLLYKAVESINESLLLAQKGEVDPITNQVYFDNGVVDEVPLGYFTEMVGLSDMGPKIKIRVKVINRVNGVYEITNEAYGINNTLLKIMIRVNVKADVFAGISQDEIIMQEEIPVIIQLINGNVPQFLPALTQ</sequence>
<dbReference type="InterPro" id="IPR014197">
    <property type="entry name" value="Sporulation_prot_YunB"/>
</dbReference>
<evidence type="ECO:0000313" key="1">
    <source>
        <dbReference type="EMBL" id="MDY5166596.1"/>
    </source>
</evidence>
<name>A0AB35UIR5_9FIRM</name>
<dbReference type="NCBIfam" id="TIGR02832">
    <property type="entry name" value="spo_yunB"/>
    <property type="match status" value="1"/>
</dbReference>
<proteinExistence type="predicted"/>
<gene>
    <name evidence="1" type="primary">yunB</name>
    <name evidence="1" type="ORF">MQE39_00445</name>
</gene>
<protein>
    <submittedName>
        <fullName evidence="1">Sporulation protein YunB</fullName>
    </submittedName>
</protein>